<dbReference type="EMBL" id="DUZY01000002">
    <property type="protein sequence ID" value="DAD27263.1"/>
    <property type="molecule type" value="Genomic_DNA"/>
</dbReference>
<keyword evidence="6" id="KW-0472">Membrane</keyword>
<name>A0A822Y5G6_NELNU</name>
<comment type="cofactor">
    <cofactor evidence="1">
        <name>Mg(2+)</name>
        <dbReference type="ChEBI" id="CHEBI:18420"/>
    </cofactor>
</comment>
<organism evidence="7 8">
    <name type="scientific">Nelumbo nucifera</name>
    <name type="common">Sacred lotus</name>
    <dbReference type="NCBI Taxonomy" id="4432"/>
    <lineage>
        <taxon>Eukaryota</taxon>
        <taxon>Viridiplantae</taxon>
        <taxon>Streptophyta</taxon>
        <taxon>Embryophyta</taxon>
        <taxon>Tracheophyta</taxon>
        <taxon>Spermatophyta</taxon>
        <taxon>Magnoliopsida</taxon>
        <taxon>Proteales</taxon>
        <taxon>Nelumbonaceae</taxon>
        <taxon>Nelumbo</taxon>
    </lineage>
</organism>
<dbReference type="PANTHER" id="PTHR43200">
    <property type="entry name" value="PHOSPHATASE"/>
    <property type="match status" value="1"/>
</dbReference>
<evidence type="ECO:0000313" key="7">
    <source>
        <dbReference type="EMBL" id="DAD27263.1"/>
    </source>
</evidence>
<dbReference type="SUPFAM" id="SSF56655">
    <property type="entry name" value="Carbohydrate phosphatase"/>
    <property type="match status" value="1"/>
</dbReference>
<evidence type="ECO:0000256" key="3">
    <source>
        <dbReference type="ARBA" id="ARBA00022723"/>
    </source>
</evidence>
<evidence type="ECO:0000256" key="1">
    <source>
        <dbReference type="ARBA" id="ARBA00001946"/>
    </source>
</evidence>
<feature type="transmembrane region" description="Helical" evidence="6">
    <location>
        <begin position="165"/>
        <end position="190"/>
    </location>
</feature>
<evidence type="ECO:0000313" key="8">
    <source>
        <dbReference type="Proteomes" id="UP000607653"/>
    </source>
</evidence>
<feature type="transmembrane region" description="Helical" evidence="6">
    <location>
        <begin position="138"/>
        <end position="159"/>
    </location>
</feature>
<evidence type="ECO:0000256" key="5">
    <source>
        <dbReference type="ARBA" id="ARBA00022842"/>
    </source>
</evidence>
<protein>
    <submittedName>
        <fullName evidence="7">Uncharacterized protein</fullName>
    </submittedName>
</protein>
<keyword evidence="3" id="KW-0479">Metal-binding</keyword>
<gene>
    <name evidence="7" type="ORF">HUJ06_028731</name>
</gene>
<evidence type="ECO:0000256" key="6">
    <source>
        <dbReference type="SAM" id="Phobius"/>
    </source>
</evidence>
<comment type="similarity">
    <text evidence="2">Belongs to the inositol monophosphatase superfamily.</text>
</comment>
<accession>A0A822Y5G6</accession>
<comment type="caution">
    <text evidence="7">The sequence shown here is derived from an EMBL/GenBank/DDBJ whole genome shotgun (WGS) entry which is preliminary data.</text>
</comment>
<evidence type="ECO:0000256" key="2">
    <source>
        <dbReference type="ARBA" id="ARBA00009759"/>
    </source>
</evidence>
<reference evidence="7 8" key="1">
    <citation type="journal article" date="2020" name="Mol. Biol. Evol.">
        <title>Distinct Expression and Methylation Patterns for Genes with Different Fates following a Single Whole-Genome Duplication in Flowering Plants.</title>
        <authorList>
            <person name="Shi T."/>
            <person name="Rahmani R.S."/>
            <person name="Gugger P.F."/>
            <person name="Wang M."/>
            <person name="Li H."/>
            <person name="Zhang Y."/>
            <person name="Li Z."/>
            <person name="Wang Q."/>
            <person name="Van de Peer Y."/>
            <person name="Marchal K."/>
            <person name="Chen J."/>
        </authorList>
    </citation>
    <scope>NUCLEOTIDE SEQUENCE [LARGE SCALE GENOMIC DNA]</scope>
    <source>
        <tissue evidence="7">Leaf</tissue>
    </source>
</reference>
<dbReference type="InterPro" id="IPR051090">
    <property type="entry name" value="Inositol_monoP_superfamily"/>
</dbReference>
<sequence>MPLFCARHATQLPHNLVVRRKNLTSKHVGVLQLSSSKCCLAASSSKVGLSENAASLSGFHRTSPSIMEDEKLGIISSETEEYSTELDVAVRIVQMACFLCQRVQESLISKGNNQVKSKDDNSPVTVAGNCIDCLQNGFFLVILYSLLCAIYFSSITVAFNGTLGFILFIYYIFLASVLQFFPLCYLFFFLKEMVLLLNMKICYSSEGLRVWVPFRFLEATS</sequence>
<dbReference type="Proteomes" id="UP000607653">
    <property type="component" value="Unassembled WGS sequence"/>
</dbReference>
<dbReference type="GO" id="GO:0016791">
    <property type="term" value="F:phosphatase activity"/>
    <property type="evidence" value="ECO:0007669"/>
    <property type="project" value="UniProtKB-ARBA"/>
</dbReference>
<dbReference type="AlphaFoldDB" id="A0A822Y5G6"/>
<dbReference type="Gene3D" id="3.30.540.10">
    <property type="entry name" value="Fructose-1,6-Bisphosphatase, subunit A, domain 1"/>
    <property type="match status" value="1"/>
</dbReference>
<dbReference type="GO" id="GO:0046872">
    <property type="term" value="F:metal ion binding"/>
    <property type="evidence" value="ECO:0007669"/>
    <property type="project" value="UniProtKB-KW"/>
</dbReference>
<keyword evidence="6" id="KW-1133">Transmembrane helix</keyword>
<keyword evidence="4" id="KW-0378">Hydrolase</keyword>
<keyword evidence="8" id="KW-1185">Reference proteome</keyword>
<proteinExistence type="inferred from homology"/>
<evidence type="ECO:0000256" key="4">
    <source>
        <dbReference type="ARBA" id="ARBA00022801"/>
    </source>
</evidence>
<dbReference type="PANTHER" id="PTHR43200:SF17">
    <property type="entry name" value="3'(2'),5'-BISPHOSPHATE NUCLEOTIDASE"/>
    <property type="match status" value="1"/>
</dbReference>
<keyword evidence="5" id="KW-0460">Magnesium</keyword>
<keyword evidence="6" id="KW-0812">Transmembrane</keyword>